<comment type="caution">
    <text evidence="4">The sequence shown here is derived from an EMBL/GenBank/DDBJ whole genome shotgun (WGS) entry which is preliminary data.</text>
</comment>
<feature type="compositionally biased region" description="Low complexity" evidence="1">
    <location>
        <begin position="293"/>
        <end position="310"/>
    </location>
</feature>
<dbReference type="EMBL" id="JAFEKC020000011">
    <property type="protein sequence ID" value="KAK0512275.1"/>
    <property type="molecule type" value="Genomic_DNA"/>
</dbReference>
<dbReference type="Proteomes" id="UP001166286">
    <property type="component" value="Unassembled WGS sequence"/>
</dbReference>
<accession>A0AA39QZY0</accession>
<keyword evidence="2" id="KW-0812">Transmembrane</keyword>
<feature type="chain" id="PRO_5041199872" evidence="3">
    <location>
        <begin position="22"/>
        <end position="371"/>
    </location>
</feature>
<sequence>MNLPALLRHIFFLITTQPTTNNGNTTSSPNPLLRRQGFTDPNIISQPITFYETASALIISNGRTYTTTYIDLISATAAFPVTPSTTTTSTPTDPPIVSEAITFYITATGLVASDDDVYVSTYINLEYATVGFPIILTSTPPITGAGGLRELTETETGPVDVFITTPTSGPLAPSNPTLTDGIREIVVTPDIAVDFFITTSISGLTGPNPPQVTIFSTTPTGGSLAAASSSTLSTVTTSIAPTVTTIPSSTGTSPVLDLAPCSTFTGAESALEGCISSVVSALGITGGGPIIASSTSSTSTSSSESKGKGSVTPTTTVTMPYLGAVVPKGKATFVVVGGGVVEESMGVRERGMLVGWVGVWGLLGVVGFLRM</sequence>
<keyword evidence="2" id="KW-1133">Transmembrane helix</keyword>
<name>A0AA39QZY0_9LECA</name>
<feature type="region of interest" description="Disordered" evidence="1">
    <location>
        <begin position="293"/>
        <end position="313"/>
    </location>
</feature>
<evidence type="ECO:0000313" key="5">
    <source>
        <dbReference type="Proteomes" id="UP001166286"/>
    </source>
</evidence>
<gene>
    <name evidence="4" type="ORF">JMJ35_005403</name>
</gene>
<feature type="signal peptide" evidence="3">
    <location>
        <begin position="1"/>
        <end position="21"/>
    </location>
</feature>
<reference evidence="4" key="1">
    <citation type="submission" date="2023-03" db="EMBL/GenBank/DDBJ databases">
        <title>Complete genome of Cladonia borealis.</title>
        <authorList>
            <person name="Park H."/>
        </authorList>
    </citation>
    <scope>NUCLEOTIDE SEQUENCE</scope>
    <source>
        <strain evidence="4">ANT050790</strain>
    </source>
</reference>
<feature type="transmembrane region" description="Helical" evidence="2">
    <location>
        <begin position="351"/>
        <end position="369"/>
    </location>
</feature>
<evidence type="ECO:0000313" key="4">
    <source>
        <dbReference type="EMBL" id="KAK0512275.1"/>
    </source>
</evidence>
<proteinExistence type="predicted"/>
<keyword evidence="3" id="KW-0732">Signal</keyword>
<evidence type="ECO:0000256" key="2">
    <source>
        <dbReference type="SAM" id="Phobius"/>
    </source>
</evidence>
<evidence type="ECO:0000256" key="3">
    <source>
        <dbReference type="SAM" id="SignalP"/>
    </source>
</evidence>
<organism evidence="4 5">
    <name type="scientific">Cladonia borealis</name>
    <dbReference type="NCBI Taxonomy" id="184061"/>
    <lineage>
        <taxon>Eukaryota</taxon>
        <taxon>Fungi</taxon>
        <taxon>Dikarya</taxon>
        <taxon>Ascomycota</taxon>
        <taxon>Pezizomycotina</taxon>
        <taxon>Lecanoromycetes</taxon>
        <taxon>OSLEUM clade</taxon>
        <taxon>Lecanoromycetidae</taxon>
        <taxon>Lecanorales</taxon>
        <taxon>Lecanorineae</taxon>
        <taxon>Cladoniaceae</taxon>
        <taxon>Cladonia</taxon>
    </lineage>
</organism>
<protein>
    <submittedName>
        <fullName evidence="4">Uncharacterized protein</fullName>
    </submittedName>
</protein>
<dbReference type="AlphaFoldDB" id="A0AA39QZY0"/>
<evidence type="ECO:0000256" key="1">
    <source>
        <dbReference type="SAM" id="MobiDB-lite"/>
    </source>
</evidence>
<keyword evidence="2" id="KW-0472">Membrane</keyword>
<keyword evidence="5" id="KW-1185">Reference proteome</keyword>